<reference evidence="2" key="2">
    <citation type="submission" date="2020-05" db="UniProtKB">
        <authorList>
            <consortium name="EnsemblMetazoa"/>
        </authorList>
    </citation>
    <scope>IDENTIFICATION</scope>
    <source>
        <strain evidence="2">wikel</strain>
    </source>
</reference>
<dbReference type="HOGENOM" id="CLU_2252947_0_0_1"/>
<protein>
    <submittedName>
        <fullName evidence="1 2">Uncharacterized protein</fullName>
    </submittedName>
</protein>
<proteinExistence type="predicted"/>
<dbReference type="EMBL" id="DS697414">
    <property type="protein sequence ID" value="EEC05085.1"/>
    <property type="molecule type" value="Genomic_DNA"/>
</dbReference>
<evidence type="ECO:0000313" key="2">
    <source>
        <dbReference type="EnsemblMetazoa" id="ISCW004684-PA"/>
    </source>
</evidence>
<sequence>MIFDQGTGLLDIFHMRDEDFQRRFSFEKADLGAPLSTLEVPESFTSAQGVVVPGDEALCIMLRHLAYPKWTLAFCDVLPVCAVLQATQKGLQLKPREERSLRGP</sequence>
<dbReference type="InParanoid" id="B7PER3"/>
<accession>B7PER3</accession>
<dbReference type="AlphaFoldDB" id="B7PER3"/>
<dbReference type="PaxDb" id="6945-B7PER3"/>
<keyword evidence="3" id="KW-1185">Reference proteome</keyword>
<gene>
    <name evidence="1" type="ORF">IscW_ISCW004684</name>
</gene>
<dbReference type="Proteomes" id="UP000001555">
    <property type="component" value="Unassembled WGS sequence"/>
</dbReference>
<organism>
    <name type="scientific">Ixodes scapularis</name>
    <name type="common">Black-legged tick</name>
    <name type="synonym">Deer tick</name>
    <dbReference type="NCBI Taxonomy" id="6945"/>
    <lineage>
        <taxon>Eukaryota</taxon>
        <taxon>Metazoa</taxon>
        <taxon>Ecdysozoa</taxon>
        <taxon>Arthropoda</taxon>
        <taxon>Chelicerata</taxon>
        <taxon>Arachnida</taxon>
        <taxon>Acari</taxon>
        <taxon>Parasitiformes</taxon>
        <taxon>Ixodida</taxon>
        <taxon>Ixodoidea</taxon>
        <taxon>Ixodidae</taxon>
        <taxon>Ixodinae</taxon>
        <taxon>Ixodes</taxon>
    </lineage>
</organism>
<dbReference type="VEuPathDB" id="VectorBase:ISCW004684"/>
<name>B7PER3_IXOSC</name>
<dbReference type="PANTHER" id="PTHR34615">
    <property type="entry name" value="PX DOMAIN-CONTAINING PROTEIN"/>
    <property type="match status" value="1"/>
</dbReference>
<evidence type="ECO:0000313" key="3">
    <source>
        <dbReference type="Proteomes" id="UP000001555"/>
    </source>
</evidence>
<dbReference type="VEuPathDB" id="VectorBase:ISCI004684"/>
<evidence type="ECO:0000313" key="1">
    <source>
        <dbReference type="EMBL" id="EEC05085.1"/>
    </source>
</evidence>
<dbReference type="EMBL" id="ABJB010200637">
    <property type="status" value="NOT_ANNOTATED_CDS"/>
    <property type="molecule type" value="Genomic_DNA"/>
</dbReference>
<dbReference type="PANTHER" id="PTHR34615:SF1">
    <property type="entry name" value="PX DOMAIN-CONTAINING PROTEIN"/>
    <property type="match status" value="1"/>
</dbReference>
<dbReference type="EnsemblMetazoa" id="ISCW004684-RA">
    <property type="protein sequence ID" value="ISCW004684-PA"/>
    <property type="gene ID" value="ISCW004684"/>
</dbReference>
<reference evidence="1 3" key="1">
    <citation type="submission" date="2008-03" db="EMBL/GenBank/DDBJ databases">
        <title>Annotation of Ixodes scapularis.</title>
        <authorList>
            <consortium name="Ixodes scapularis Genome Project Consortium"/>
            <person name="Caler E."/>
            <person name="Hannick L.I."/>
            <person name="Bidwell S."/>
            <person name="Joardar V."/>
            <person name="Thiagarajan M."/>
            <person name="Amedeo P."/>
            <person name="Galinsky K.J."/>
            <person name="Schobel S."/>
            <person name="Inman J."/>
            <person name="Hostetler J."/>
            <person name="Miller J."/>
            <person name="Hammond M."/>
            <person name="Megy K."/>
            <person name="Lawson D."/>
            <person name="Kodira C."/>
            <person name="Sutton G."/>
            <person name="Meyer J."/>
            <person name="Hill C.A."/>
            <person name="Birren B."/>
            <person name="Nene V."/>
            <person name="Collins F."/>
            <person name="Alarcon-Chaidez F."/>
            <person name="Wikel S."/>
            <person name="Strausberg R."/>
        </authorList>
    </citation>
    <scope>NUCLEOTIDE SEQUENCE [LARGE SCALE GENOMIC DNA]</scope>
    <source>
        <strain evidence="3">Wikel</strain>
        <strain evidence="1">Wikel colony</strain>
    </source>
</reference>